<organism evidence="1">
    <name type="scientific">Myoviridae sp. ctsIb3</name>
    <dbReference type="NCBI Taxonomy" id="2825189"/>
    <lineage>
        <taxon>Viruses</taxon>
        <taxon>Duplodnaviria</taxon>
        <taxon>Heunggongvirae</taxon>
        <taxon>Uroviricota</taxon>
        <taxon>Caudoviricetes</taxon>
    </lineage>
</organism>
<evidence type="ECO:0000313" key="1">
    <source>
        <dbReference type="EMBL" id="DAF96973.1"/>
    </source>
</evidence>
<sequence>MKTYTITFADGTKLENLTLNPGANTFHSPAEITEDTFDGKLSEVHISARDGDMTGCAYPDTLHDAELVQIMQPADTPDGQWQFILREIPEDEAAKAKTEKRFTSLESANDDLVLMMADLIGG</sequence>
<dbReference type="EMBL" id="BK016124">
    <property type="protein sequence ID" value="DAF96973.1"/>
    <property type="molecule type" value="Genomic_DNA"/>
</dbReference>
<proteinExistence type="predicted"/>
<protein>
    <submittedName>
        <fullName evidence="1">Uncharacterized protein</fullName>
    </submittedName>
</protein>
<accession>A0A8S5UR65</accession>
<reference evidence="1" key="1">
    <citation type="journal article" date="2021" name="Proc. Natl. Acad. Sci. U.S.A.">
        <title>A Catalog of Tens of Thousands of Viruses from Human Metagenomes Reveals Hidden Associations with Chronic Diseases.</title>
        <authorList>
            <person name="Tisza M.J."/>
            <person name="Buck C.B."/>
        </authorList>
    </citation>
    <scope>NUCLEOTIDE SEQUENCE</scope>
    <source>
        <strain evidence="1">CtsIb3</strain>
    </source>
</reference>
<name>A0A8S5UR65_9CAUD</name>